<organism evidence="1 2">
    <name type="scientific">Natronoarchaeum philippinense</name>
    <dbReference type="NCBI Taxonomy" id="558529"/>
    <lineage>
        <taxon>Archaea</taxon>
        <taxon>Methanobacteriati</taxon>
        <taxon>Methanobacteriota</taxon>
        <taxon>Stenosarchaea group</taxon>
        <taxon>Halobacteria</taxon>
        <taxon>Halobacteriales</taxon>
        <taxon>Natronoarchaeaceae</taxon>
    </lineage>
</organism>
<reference evidence="2" key="1">
    <citation type="submission" date="2017-09" db="EMBL/GenBank/DDBJ databases">
        <authorList>
            <person name="Varghese N."/>
            <person name="Submissions S."/>
        </authorList>
    </citation>
    <scope>NUCLEOTIDE SEQUENCE [LARGE SCALE GENOMIC DNA]</scope>
    <source>
        <strain evidence="2">DSM 27208</strain>
    </source>
</reference>
<gene>
    <name evidence="1" type="ORF">SAMN06269185_3324</name>
</gene>
<dbReference type="EMBL" id="OBEJ01000009">
    <property type="protein sequence ID" value="SNZ18297.1"/>
    <property type="molecule type" value="Genomic_DNA"/>
</dbReference>
<evidence type="ECO:0000313" key="2">
    <source>
        <dbReference type="Proteomes" id="UP000219453"/>
    </source>
</evidence>
<proteinExistence type="predicted"/>
<keyword evidence="2" id="KW-1185">Reference proteome</keyword>
<dbReference type="Proteomes" id="UP000219453">
    <property type="component" value="Unassembled WGS sequence"/>
</dbReference>
<evidence type="ECO:0000313" key="1">
    <source>
        <dbReference type="EMBL" id="SNZ18297.1"/>
    </source>
</evidence>
<name>A0A285PAM6_NATPI</name>
<dbReference type="RefSeq" id="WP_097010193.1">
    <property type="nucleotide sequence ID" value="NZ_OBEJ01000009.1"/>
</dbReference>
<sequence>MQSNETLRRCTRCGKPVEDEPYLNWVLHSCRHCCYEADGRFRDGGTYRKWRYFPRWHLNGGER</sequence>
<dbReference type="AlphaFoldDB" id="A0A285PAM6"/>
<accession>A0A285PAM6</accession>
<dbReference type="OrthoDB" id="11138at2157"/>
<protein>
    <submittedName>
        <fullName evidence="1">Uncharacterized protein</fullName>
    </submittedName>
</protein>